<gene>
    <name evidence="4" type="ORF">TTHERM_00155570</name>
</gene>
<dbReference type="RefSeq" id="XP_001009683.2">
    <property type="nucleotide sequence ID" value="XM_001009683.2"/>
</dbReference>
<feature type="transmembrane region" description="Helical" evidence="2">
    <location>
        <begin position="1352"/>
        <end position="1374"/>
    </location>
</feature>
<evidence type="ECO:0000256" key="2">
    <source>
        <dbReference type="SAM" id="Phobius"/>
    </source>
</evidence>
<dbReference type="Gene3D" id="3.40.50.300">
    <property type="entry name" value="P-loop containing nucleotide triphosphate hydrolases"/>
    <property type="match status" value="2"/>
</dbReference>
<dbReference type="KEGG" id="tet:TTHERM_00155570"/>
<feature type="domain" description="G" evidence="3">
    <location>
        <begin position="840"/>
        <end position="932"/>
    </location>
</feature>
<dbReference type="InParanoid" id="Q22WH9"/>
<dbReference type="HOGENOM" id="CLU_246257_0_0_1"/>
<keyword evidence="5" id="KW-1185">Reference proteome</keyword>
<sequence length="1753" mass="208427">MEEVKEAHDKYNLFILNQQNNDSFEDKKLMFQLFLKHIENDIKCIEDEDYDMYCFYKYLIANQSIKYLNLNENQKKIFLYHLKTYKVSVIKKIKNTEIELNQLSSQLPTNNQLIQQCQNKLKAEVELIKNEDKSLYDKYQKLMSERFDDKSVKIKKILNDIIELISYSSFQEDFQKQILQALKLLEERIIILEEEEEEEEQEGFDRYGYYCFLLAYYIQENQNLNSKNAENCENIKKKYLDNILNKIEKIYNNILNITSKQSIDQANFQKYLNSLQIEIQFLEKENFQKFGYYKYIIAENKLSYLKLNEKQKKKCEQEKKIFMDYYEQQLSLKSKENFQNENLKTRNIDLNIINQKQIQYNQLDQSTPTLDVNLSQHQNQEQKQEEEARNQNINTSNISSQNSQYSQIQSQIQIQSNHLFQKQTTVQQSISSSDNLDISSLSENESVILSQFQYYEQEYKQKLEEGNENINTSNISSQIPQYSKIQNQIQVLSNQASQKQTTMQQSIYISQTLGISNLQQDESSIQSQLFLSNQILNKSIYENQIQEKEKWKNQILFEFSKNNTVANINTIISQSQKDAFETQKVYLIMGETGVGKSSFVQYLTGDPRAEIGHLGNSHTQKCRTFKKNELKFIDSPGINDTQDDRYQILLNIVKYLKQYKYRFQDLFIICVSNKDINNHLKHIQEFSYTYFLYDLFGDQIKFKDVEQLVDEYFQSTCLLNWQEAGFHYLQDQYTGKRVEIFKKKDQALNYIQYAQNLHIVVKTCFDKTHQENLKIFNNYKVDFLKQQIWSNKKENINDLLAYKEYIQSQEVHLFNKIKKIIQFWDEVQIWNQGEQIQHLLLIGGSQVGKSSLIEQLKQISGLRGSGTTSITSFCQIFLVEYNKVKYFFIDTPGFEGTEANQNQYHNLKIISDFLRRNRITEFKVLYMRDAERDVRDGMPQVLNKLFFFIQEMFDQDSSFIDSLYLRELMTFQFSQTNNQSDYIKYQLNLIEKKILTIERVEKRNNKGLVYMNKFNKQSVEFQSNFFTEYGKFIQVDIIEDDLQKKTLFEGVNQIEPICVDEKIFMKIKKTINSKIINNLDDYMTAFKKVLELYQQYNNIFNLINIGRQNKQNISKDLNDQRIKIAEKLSNIIYIVIGDFQNTPEMKNYISKLFLNKISSNNEQNHQNELNNKVLNSIQKHFLKASYTPFLFEAQQNPNNIFLSRKQLYYSSLAHQLSPFLRKSRPDHQKIIEKLSIIKILQELTFQSHVQSKQIELEINSAPEKIIDKIDAFISGINNIFGSGGQFFRQFYLINNVVEDIFKFKQVFNVAAKWQNYFLSTISFGFDAYSYSKGKICRRQMELMTYFNIANTILPYCLSVSGIGWLGLFALGFIAERYLTQSFTSSQIFDKTLGLVLKTIIDDQHPNQVLLYFQKSEFLKQHKITNYSQTQSKEAYEMFRQLEEKNYKSGEQNKFLLKLFNQSEQPKRLKDEISKHIVKNIISKHFQFEFEQIQGQNLIQGIEKQLKSNKQIIDTFYQRFNFNNLLKNIKQDQKKLKETLHQNEKQTNICLHDDTDFLQKLNTYQQSLNVFIKHIENTSYNYKEQKEFCEKIPLSKCQYYPITFKGYCNLVHQKSQYIFMQDTISEIFKNNNCFEVKPENNFNHEFFQFQNDDELTYYLNLLILSDKFITSRYILKVKGNKQPYLSFMNGTEVIDAEVEYSIDLFQKANESFNLKDFVEIIKIETKNQFNIDKEIYLRLKNFFESIGNLKQIFG</sequence>
<dbReference type="InterPro" id="IPR006073">
    <property type="entry name" value="GTP-bd"/>
</dbReference>
<keyword evidence="2" id="KW-0472">Membrane</keyword>
<reference evidence="5" key="1">
    <citation type="journal article" date="2006" name="PLoS Biol.">
        <title>Macronuclear genome sequence of the ciliate Tetrahymena thermophila, a model eukaryote.</title>
        <authorList>
            <person name="Eisen J.A."/>
            <person name="Coyne R.S."/>
            <person name="Wu M."/>
            <person name="Wu D."/>
            <person name="Thiagarajan M."/>
            <person name="Wortman J.R."/>
            <person name="Badger J.H."/>
            <person name="Ren Q."/>
            <person name="Amedeo P."/>
            <person name="Jones K.M."/>
            <person name="Tallon L.J."/>
            <person name="Delcher A.L."/>
            <person name="Salzberg S.L."/>
            <person name="Silva J.C."/>
            <person name="Haas B.J."/>
            <person name="Majoros W.H."/>
            <person name="Farzad M."/>
            <person name="Carlton J.M."/>
            <person name="Smith R.K. Jr."/>
            <person name="Garg J."/>
            <person name="Pearlman R.E."/>
            <person name="Karrer K.M."/>
            <person name="Sun L."/>
            <person name="Manning G."/>
            <person name="Elde N.C."/>
            <person name="Turkewitz A.P."/>
            <person name="Asai D.J."/>
            <person name="Wilkes D.E."/>
            <person name="Wang Y."/>
            <person name="Cai H."/>
            <person name="Collins K."/>
            <person name="Stewart B.A."/>
            <person name="Lee S.R."/>
            <person name="Wilamowska K."/>
            <person name="Weinberg Z."/>
            <person name="Ruzzo W.L."/>
            <person name="Wloga D."/>
            <person name="Gaertig J."/>
            <person name="Frankel J."/>
            <person name="Tsao C.-C."/>
            <person name="Gorovsky M.A."/>
            <person name="Keeling P.J."/>
            <person name="Waller R.F."/>
            <person name="Patron N.J."/>
            <person name="Cherry J.M."/>
            <person name="Stover N.A."/>
            <person name="Krieger C.J."/>
            <person name="del Toro C."/>
            <person name="Ryder H.F."/>
            <person name="Williamson S.C."/>
            <person name="Barbeau R.A."/>
            <person name="Hamilton E.P."/>
            <person name="Orias E."/>
        </authorList>
    </citation>
    <scope>NUCLEOTIDE SEQUENCE [LARGE SCALE GENOMIC DNA]</scope>
    <source>
        <strain evidence="5">SB210</strain>
    </source>
</reference>
<dbReference type="CDD" id="cd00882">
    <property type="entry name" value="Ras_like_GTPase"/>
    <property type="match status" value="2"/>
</dbReference>
<feature type="coiled-coil region" evidence="1">
    <location>
        <begin position="175"/>
        <end position="202"/>
    </location>
</feature>
<keyword evidence="1" id="KW-0175">Coiled coil</keyword>
<evidence type="ECO:0000259" key="3">
    <source>
        <dbReference type="Pfam" id="PF01926"/>
    </source>
</evidence>
<evidence type="ECO:0000313" key="4">
    <source>
        <dbReference type="EMBL" id="EAR89438.2"/>
    </source>
</evidence>
<dbReference type="GeneID" id="7838457"/>
<organism evidence="4 5">
    <name type="scientific">Tetrahymena thermophila (strain SB210)</name>
    <dbReference type="NCBI Taxonomy" id="312017"/>
    <lineage>
        <taxon>Eukaryota</taxon>
        <taxon>Sar</taxon>
        <taxon>Alveolata</taxon>
        <taxon>Ciliophora</taxon>
        <taxon>Intramacronucleata</taxon>
        <taxon>Oligohymenophorea</taxon>
        <taxon>Hymenostomatida</taxon>
        <taxon>Tetrahymenina</taxon>
        <taxon>Tetrahymenidae</taxon>
        <taxon>Tetrahymena</taxon>
    </lineage>
</organism>
<dbReference type="GO" id="GO:0005525">
    <property type="term" value="F:GTP binding"/>
    <property type="evidence" value="ECO:0007669"/>
    <property type="project" value="InterPro"/>
</dbReference>
<keyword evidence="2" id="KW-1133">Transmembrane helix</keyword>
<feature type="domain" description="G" evidence="3">
    <location>
        <begin position="587"/>
        <end position="686"/>
    </location>
</feature>
<dbReference type="EMBL" id="GG662820">
    <property type="protein sequence ID" value="EAR89438.2"/>
    <property type="molecule type" value="Genomic_DNA"/>
</dbReference>
<dbReference type="SUPFAM" id="SSF52540">
    <property type="entry name" value="P-loop containing nucleoside triphosphate hydrolases"/>
    <property type="match status" value="2"/>
</dbReference>
<dbReference type="Pfam" id="PF01926">
    <property type="entry name" value="MMR_HSR1"/>
    <property type="match status" value="2"/>
</dbReference>
<protein>
    <submittedName>
        <fullName evidence="4">50S ribosome-binding GTPase</fullName>
    </submittedName>
</protein>
<proteinExistence type="predicted"/>
<dbReference type="Proteomes" id="UP000009168">
    <property type="component" value="Unassembled WGS sequence"/>
</dbReference>
<keyword evidence="2" id="KW-0812">Transmembrane</keyword>
<accession>Q22WH9</accession>
<dbReference type="OrthoDB" id="391988at2759"/>
<dbReference type="InterPro" id="IPR027417">
    <property type="entry name" value="P-loop_NTPase"/>
</dbReference>
<feature type="transmembrane region" description="Helical" evidence="2">
    <location>
        <begin position="1313"/>
        <end position="1331"/>
    </location>
</feature>
<evidence type="ECO:0000313" key="5">
    <source>
        <dbReference type="Proteomes" id="UP000009168"/>
    </source>
</evidence>
<name>Q22WH9_TETTS</name>
<evidence type="ECO:0000256" key="1">
    <source>
        <dbReference type="SAM" id="Coils"/>
    </source>
</evidence>